<feature type="binding site" evidence="4">
    <location>
        <position position="231"/>
    </location>
    <ligand>
        <name>molybdate</name>
        <dbReference type="ChEBI" id="CHEBI:36264"/>
    </ligand>
</feature>
<evidence type="ECO:0000256" key="5">
    <source>
        <dbReference type="SAM" id="MobiDB-lite"/>
    </source>
</evidence>
<feature type="region of interest" description="Disordered" evidence="5">
    <location>
        <begin position="47"/>
        <end position="68"/>
    </location>
</feature>
<keyword evidence="6" id="KW-0472">Membrane</keyword>
<dbReference type="Pfam" id="PF13531">
    <property type="entry name" value="SBP_bac_11"/>
    <property type="match status" value="1"/>
</dbReference>
<keyword evidence="8" id="KW-1185">Reference proteome</keyword>
<feature type="binding site" evidence="4">
    <location>
        <position position="83"/>
    </location>
    <ligand>
        <name>molybdate</name>
        <dbReference type="ChEBI" id="CHEBI:36264"/>
    </ligand>
</feature>
<dbReference type="PANTHER" id="PTHR30632:SF0">
    <property type="entry name" value="SULFATE-BINDING PROTEIN"/>
    <property type="match status" value="1"/>
</dbReference>
<keyword evidence="2 4" id="KW-0479">Metal-binding</keyword>
<comment type="similarity">
    <text evidence="1">Belongs to the bacterial solute-binding protein ModA family.</text>
</comment>
<dbReference type="GO" id="GO:0046872">
    <property type="term" value="F:metal ion binding"/>
    <property type="evidence" value="ECO:0007669"/>
    <property type="project" value="UniProtKB-KW"/>
</dbReference>
<dbReference type="STRING" id="1451189.CFAL_10090"/>
<name>A0A418QA71_9CORY</name>
<comment type="caution">
    <text evidence="7">The sequence shown here is derived from an EMBL/GenBank/DDBJ whole genome shotgun (WGS) entry which is preliminary data.</text>
</comment>
<dbReference type="Gene3D" id="3.40.190.10">
    <property type="entry name" value="Periplasmic binding protein-like II"/>
    <property type="match status" value="2"/>
</dbReference>
<dbReference type="OrthoDB" id="9785015at2"/>
<evidence type="ECO:0000313" key="8">
    <source>
        <dbReference type="Proteomes" id="UP000285278"/>
    </source>
</evidence>
<reference evidence="7 8" key="1">
    <citation type="submission" date="2018-09" db="EMBL/GenBank/DDBJ databases">
        <title>Optimization and identification of Corynebacterium falsenii FN1-14 from fish paste.</title>
        <authorList>
            <person name="Daroonpunt R."/>
            <person name="Tanasupawat S."/>
        </authorList>
    </citation>
    <scope>NUCLEOTIDE SEQUENCE [LARGE SCALE GENOMIC DNA]</scope>
    <source>
        <strain evidence="7 8">FN1-14</strain>
    </source>
</reference>
<dbReference type="PANTHER" id="PTHR30632">
    <property type="entry name" value="MOLYBDATE-BINDING PERIPLASMIC PROTEIN"/>
    <property type="match status" value="1"/>
</dbReference>
<dbReference type="NCBIfam" id="TIGR01256">
    <property type="entry name" value="modA"/>
    <property type="match status" value="1"/>
</dbReference>
<organism evidence="7 8">
    <name type="scientific">Corynebacterium falsenii</name>
    <dbReference type="NCBI Taxonomy" id="108486"/>
    <lineage>
        <taxon>Bacteria</taxon>
        <taxon>Bacillati</taxon>
        <taxon>Actinomycetota</taxon>
        <taxon>Actinomycetes</taxon>
        <taxon>Mycobacteriales</taxon>
        <taxon>Corynebacteriaceae</taxon>
        <taxon>Corynebacterium</taxon>
    </lineage>
</organism>
<evidence type="ECO:0000256" key="3">
    <source>
        <dbReference type="ARBA" id="ARBA00022729"/>
    </source>
</evidence>
<feature type="binding site" evidence="4">
    <location>
        <position position="213"/>
    </location>
    <ligand>
        <name>molybdate</name>
        <dbReference type="ChEBI" id="CHEBI:36264"/>
    </ligand>
</feature>
<dbReference type="GO" id="GO:0030973">
    <property type="term" value="F:molybdate ion binding"/>
    <property type="evidence" value="ECO:0007669"/>
    <property type="project" value="TreeGrafter"/>
</dbReference>
<dbReference type="SUPFAM" id="SSF53850">
    <property type="entry name" value="Periplasmic binding protein-like II"/>
    <property type="match status" value="1"/>
</dbReference>
<keyword evidence="6" id="KW-0812">Transmembrane</keyword>
<dbReference type="EMBL" id="QXJK01000001">
    <property type="protein sequence ID" value="RIX36888.1"/>
    <property type="molecule type" value="Genomic_DNA"/>
</dbReference>
<evidence type="ECO:0000313" key="7">
    <source>
        <dbReference type="EMBL" id="RIX36888.1"/>
    </source>
</evidence>
<gene>
    <name evidence="7" type="primary">modA</name>
    <name evidence="7" type="ORF">D3M95_01415</name>
</gene>
<dbReference type="RefSeq" id="WP_119664183.1">
    <property type="nucleotide sequence ID" value="NZ_QXJK01000001.1"/>
</dbReference>
<keyword evidence="3" id="KW-0732">Signal</keyword>
<dbReference type="InterPro" id="IPR050682">
    <property type="entry name" value="ModA/WtpA"/>
</dbReference>
<dbReference type="GO" id="GO:0015689">
    <property type="term" value="P:molybdate ion transport"/>
    <property type="evidence" value="ECO:0007669"/>
    <property type="project" value="InterPro"/>
</dbReference>
<accession>A0A418QA71</accession>
<evidence type="ECO:0000256" key="6">
    <source>
        <dbReference type="SAM" id="Phobius"/>
    </source>
</evidence>
<dbReference type="AlphaFoldDB" id="A0A418QA71"/>
<proteinExistence type="inferred from homology"/>
<dbReference type="PIRSF" id="PIRSF004846">
    <property type="entry name" value="ModA"/>
    <property type="match status" value="1"/>
</dbReference>
<evidence type="ECO:0000256" key="4">
    <source>
        <dbReference type="PIRSR" id="PIRSR004846-1"/>
    </source>
</evidence>
<dbReference type="Proteomes" id="UP000285278">
    <property type="component" value="Unassembled WGS sequence"/>
</dbReference>
<feature type="binding site" evidence="4">
    <location>
        <position position="111"/>
    </location>
    <ligand>
        <name>molybdate</name>
        <dbReference type="ChEBI" id="CHEBI:36264"/>
    </ligand>
</feature>
<sequence length="295" mass="30592">MTPTPDNPQRTDSSTQKRQLLVWILRIGVLVAVLALAIAGLGACSNEDNGSGKESGNGSSNPSTASADRAAVSGPATIFAAASMKPVGDELTAVFTAAYPDASLTWSYGGSSDLVRQIEQGAPADVFISANQKNMTKALSTQDFEGAQAHVIATNTLVLALPQGNPGHINSIEDLSGKRVAICAPQVPCGTIAHSALEAKGITLDKPSEEPNVASVSTKVATGEVDAGFMYSTDVKAQADKGVTAIDINGVEPNQYPVALTTRGRDNTTAKAFTEWLNTDTAQQILARYGFTPAT</sequence>
<keyword evidence="4" id="KW-0500">Molybdenum</keyword>
<protein>
    <submittedName>
        <fullName evidence="7">Molybdate ABC transporter substrate-binding protein</fullName>
    </submittedName>
</protein>
<evidence type="ECO:0000256" key="2">
    <source>
        <dbReference type="ARBA" id="ARBA00022723"/>
    </source>
</evidence>
<dbReference type="InterPro" id="IPR005950">
    <property type="entry name" value="ModA"/>
</dbReference>
<feature type="compositionally biased region" description="Low complexity" evidence="5">
    <location>
        <begin position="47"/>
        <end position="63"/>
    </location>
</feature>
<evidence type="ECO:0000256" key="1">
    <source>
        <dbReference type="ARBA" id="ARBA00009175"/>
    </source>
</evidence>
<feature type="transmembrane region" description="Helical" evidence="6">
    <location>
        <begin position="20"/>
        <end position="43"/>
    </location>
</feature>
<keyword evidence="6" id="KW-1133">Transmembrane helix</keyword>